<accession>A0AAV7PHJ6</accession>
<keyword evidence="3" id="KW-1185">Reference proteome</keyword>
<dbReference type="Proteomes" id="UP001066276">
    <property type="component" value="Chromosome 7"/>
</dbReference>
<dbReference type="AlphaFoldDB" id="A0AAV7PHJ6"/>
<reference evidence="2" key="1">
    <citation type="journal article" date="2022" name="bioRxiv">
        <title>Sequencing and chromosome-scale assembly of the giantPleurodeles waltlgenome.</title>
        <authorList>
            <person name="Brown T."/>
            <person name="Elewa A."/>
            <person name="Iarovenko S."/>
            <person name="Subramanian E."/>
            <person name="Araus A.J."/>
            <person name="Petzold A."/>
            <person name="Susuki M."/>
            <person name="Suzuki K.-i.T."/>
            <person name="Hayashi T."/>
            <person name="Toyoda A."/>
            <person name="Oliveira C."/>
            <person name="Osipova E."/>
            <person name="Leigh N.D."/>
            <person name="Simon A."/>
            <person name="Yun M.H."/>
        </authorList>
    </citation>
    <scope>NUCLEOTIDE SEQUENCE</scope>
    <source>
        <strain evidence="2">20211129_DDA</strain>
        <tissue evidence="2">Liver</tissue>
    </source>
</reference>
<name>A0AAV7PHJ6_PLEWA</name>
<sequence length="185" mass="19698">MSSRAPDADVPGPRPRLGSPLCSLHRGLHPTPALIPGGGRGRVPLESSAAPRGREEDARERAQPAVPLPLAAPYGEPPSPWEAADPPNQVQTTWPSPMDGGARPHHGAPLRRLQTFRTPAAARTPQVRRKSAGLLCRLRALAPSREAQAHPRASCAGTWLAACPHRSLHTRVAGRGHEMFQGGRA</sequence>
<evidence type="ECO:0000313" key="3">
    <source>
        <dbReference type="Proteomes" id="UP001066276"/>
    </source>
</evidence>
<protein>
    <submittedName>
        <fullName evidence="2">Uncharacterized protein</fullName>
    </submittedName>
</protein>
<dbReference type="EMBL" id="JANPWB010000011">
    <property type="protein sequence ID" value="KAJ1124775.1"/>
    <property type="molecule type" value="Genomic_DNA"/>
</dbReference>
<evidence type="ECO:0000256" key="1">
    <source>
        <dbReference type="SAM" id="MobiDB-lite"/>
    </source>
</evidence>
<feature type="region of interest" description="Disordered" evidence="1">
    <location>
        <begin position="1"/>
        <end position="108"/>
    </location>
</feature>
<feature type="compositionally biased region" description="Basic and acidic residues" evidence="1">
    <location>
        <begin position="52"/>
        <end position="62"/>
    </location>
</feature>
<comment type="caution">
    <text evidence="2">The sequence shown here is derived from an EMBL/GenBank/DDBJ whole genome shotgun (WGS) entry which is preliminary data.</text>
</comment>
<evidence type="ECO:0000313" key="2">
    <source>
        <dbReference type="EMBL" id="KAJ1124775.1"/>
    </source>
</evidence>
<gene>
    <name evidence="2" type="ORF">NDU88_003224</name>
</gene>
<feature type="compositionally biased region" description="Low complexity" evidence="1">
    <location>
        <begin position="63"/>
        <end position="73"/>
    </location>
</feature>
<organism evidence="2 3">
    <name type="scientific">Pleurodeles waltl</name>
    <name type="common">Iberian ribbed newt</name>
    <dbReference type="NCBI Taxonomy" id="8319"/>
    <lineage>
        <taxon>Eukaryota</taxon>
        <taxon>Metazoa</taxon>
        <taxon>Chordata</taxon>
        <taxon>Craniata</taxon>
        <taxon>Vertebrata</taxon>
        <taxon>Euteleostomi</taxon>
        <taxon>Amphibia</taxon>
        <taxon>Batrachia</taxon>
        <taxon>Caudata</taxon>
        <taxon>Salamandroidea</taxon>
        <taxon>Salamandridae</taxon>
        <taxon>Pleurodelinae</taxon>
        <taxon>Pleurodeles</taxon>
    </lineage>
</organism>
<proteinExistence type="predicted"/>